<keyword evidence="2" id="KW-1185">Reference proteome</keyword>
<name>A0A1Z5RKY9_SORBI</name>
<protein>
    <submittedName>
        <fullName evidence="1">Uncharacterized protein</fullName>
    </submittedName>
</protein>
<dbReference type="AlphaFoldDB" id="A0A1Z5RKY9"/>
<proteinExistence type="predicted"/>
<reference evidence="2" key="2">
    <citation type="journal article" date="2018" name="Plant J.">
        <title>The Sorghum bicolor reference genome: improved assembly, gene annotations, a transcriptome atlas, and signatures of genome organization.</title>
        <authorList>
            <person name="McCormick R.F."/>
            <person name="Truong S.K."/>
            <person name="Sreedasyam A."/>
            <person name="Jenkins J."/>
            <person name="Shu S."/>
            <person name="Sims D."/>
            <person name="Kennedy M."/>
            <person name="Amirebrahimi M."/>
            <person name="Weers B.D."/>
            <person name="McKinley B."/>
            <person name="Mattison A."/>
            <person name="Morishige D.T."/>
            <person name="Grimwood J."/>
            <person name="Schmutz J."/>
            <person name="Mullet J.E."/>
        </authorList>
    </citation>
    <scope>NUCLEOTIDE SEQUENCE [LARGE SCALE GENOMIC DNA]</scope>
    <source>
        <strain evidence="2">cv. BTx623</strain>
    </source>
</reference>
<sequence length="134" mass="14571">MAPENVNSGEMLTREQVMYEKGPSSGTPQRYAAAATRPSQRLHQLGRRRGARAAALAGVPRSHGRTSHNEARFQGEGLYFPGFSRLNKILWSLQLANQDKGGKLTMFSSSTGKLISSHCVSFTSCRVTMGELSG</sequence>
<evidence type="ECO:0000313" key="1">
    <source>
        <dbReference type="EMBL" id="OQU84398.1"/>
    </source>
</evidence>
<dbReference type="EMBL" id="CM000763">
    <property type="protein sequence ID" value="OQU84398.1"/>
    <property type="molecule type" value="Genomic_DNA"/>
</dbReference>
<dbReference type="ExpressionAtlas" id="A0A1Z5RKY9">
    <property type="expression patterns" value="baseline and differential"/>
</dbReference>
<reference evidence="1 2" key="1">
    <citation type="journal article" date="2009" name="Nature">
        <title>The Sorghum bicolor genome and the diversification of grasses.</title>
        <authorList>
            <person name="Paterson A.H."/>
            <person name="Bowers J.E."/>
            <person name="Bruggmann R."/>
            <person name="Dubchak I."/>
            <person name="Grimwood J."/>
            <person name="Gundlach H."/>
            <person name="Haberer G."/>
            <person name="Hellsten U."/>
            <person name="Mitros T."/>
            <person name="Poliakov A."/>
            <person name="Schmutz J."/>
            <person name="Spannagl M."/>
            <person name="Tang H."/>
            <person name="Wang X."/>
            <person name="Wicker T."/>
            <person name="Bharti A.K."/>
            <person name="Chapman J."/>
            <person name="Feltus F.A."/>
            <person name="Gowik U."/>
            <person name="Grigoriev I.V."/>
            <person name="Lyons E."/>
            <person name="Maher C.A."/>
            <person name="Martis M."/>
            <person name="Narechania A."/>
            <person name="Otillar R.P."/>
            <person name="Penning B.W."/>
            <person name="Salamov A.A."/>
            <person name="Wang Y."/>
            <person name="Zhang L."/>
            <person name="Carpita N.C."/>
            <person name="Freeling M."/>
            <person name="Gingle A.R."/>
            <person name="Hash C.T."/>
            <person name="Keller B."/>
            <person name="Klein P."/>
            <person name="Kresovich S."/>
            <person name="McCann M.C."/>
            <person name="Ming R."/>
            <person name="Peterson D.G."/>
            <person name="Mehboob-ur-Rahman"/>
            <person name="Ware D."/>
            <person name="Westhoff P."/>
            <person name="Mayer K.F."/>
            <person name="Messing J."/>
            <person name="Rokhsar D.S."/>
        </authorList>
    </citation>
    <scope>NUCLEOTIDE SEQUENCE [LARGE SCALE GENOMIC DNA]</scope>
    <source>
        <strain evidence="2">cv. BTx623</strain>
    </source>
</reference>
<dbReference type="Proteomes" id="UP000000768">
    <property type="component" value="Chromosome 4"/>
</dbReference>
<organism evidence="1 2">
    <name type="scientific">Sorghum bicolor</name>
    <name type="common">Sorghum</name>
    <name type="synonym">Sorghum vulgare</name>
    <dbReference type="NCBI Taxonomy" id="4558"/>
    <lineage>
        <taxon>Eukaryota</taxon>
        <taxon>Viridiplantae</taxon>
        <taxon>Streptophyta</taxon>
        <taxon>Embryophyta</taxon>
        <taxon>Tracheophyta</taxon>
        <taxon>Spermatophyta</taxon>
        <taxon>Magnoliopsida</taxon>
        <taxon>Liliopsida</taxon>
        <taxon>Poales</taxon>
        <taxon>Poaceae</taxon>
        <taxon>PACMAD clade</taxon>
        <taxon>Panicoideae</taxon>
        <taxon>Andropogonodae</taxon>
        <taxon>Andropogoneae</taxon>
        <taxon>Sorghinae</taxon>
        <taxon>Sorghum</taxon>
    </lineage>
</organism>
<dbReference type="InParanoid" id="A0A1Z5RKY9"/>
<gene>
    <name evidence="1" type="ORF">SORBI_3004G045632</name>
</gene>
<accession>A0A1Z5RKY9</accession>
<dbReference type="Gramene" id="OQU84398">
    <property type="protein sequence ID" value="OQU84398"/>
    <property type="gene ID" value="SORBI_3004G045632"/>
</dbReference>
<evidence type="ECO:0000313" key="2">
    <source>
        <dbReference type="Proteomes" id="UP000000768"/>
    </source>
</evidence>